<feature type="region of interest" description="Disordered" evidence="6">
    <location>
        <begin position="372"/>
        <end position="406"/>
    </location>
</feature>
<feature type="transmembrane region" description="Helical" evidence="7">
    <location>
        <begin position="237"/>
        <end position="260"/>
    </location>
</feature>
<keyword evidence="9" id="KW-1185">Reference proteome</keyword>
<reference evidence="9" key="1">
    <citation type="submission" date="2016-06" db="EMBL/GenBank/DDBJ databases">
        <authorList>
            <person name="Varghese N."/>
            <person name="Submissions Spin"/>
        </authorList>
    </citation>
    <scope>NUCLEOTIDE SEQUENCE [LARGE SCALE GENOMIC DNA]</scope>
    <source>
        <strain evidence="9">DSM 45794</strain>
    </source>
</reference>
<sequence length="529" mass="55475">MARNGSAAHSVTAGSGQVPQRLRQMRAAAWRGVFRRAAQGFMKNSCTDLAAGLTYYAVLAVFPSAIVVVALVNLVSEGDRTVDTIVDLLRDLGAGAVVDQQLRDLIQEVVSSQGGAGALLSFGLLGALWSASGYVGGYTRASNVIHGVREGRPFWKLRPLQLLITAVSLLLMAVVVVILIVSGPVTRAVGDALDIGETARTLWSVLKWPALVLIAMVMLAMLGWLAPNVQPPRFRWLTVGGFVTLLAVAIVSFGFGLYVANFGSYDKTYGTLGGVIAFLGWLYLVNGAVLFGVEINAEVQRGRALQAGQPADDPVLPPRTAADGNRSDEVTTHAARPGERPPSPQRDAADDGARPRSGAAILAFAPRLLGASREQPDEEAPVSPDATTRAQESPSGTPEAMSTSELVTRAAEQVSTLMRDELALARAEMVAKGRRAGAGGGLFGGAAVLSLYGLGLLLALAVVLLDLVWPLWLAVLVVLVLVFAVAAVMALLGRRQLRAATPLVPQEAVSGVTADVDAVKTAVREGRSS</sequence>
<feature type="transmembrane region" description="Helical" evidence="7">
    <location>
        <begin position="162"/>
        <end position="185"/>
    </location>
</feature>
<dbReference type="NCBIfam" id="TIGR00765">
    <property type="entry name" value="yihY_not_rbn"/>
    <property type="match status" value="1"/>
</dbReference>
<keyword evidence="4 7" id="KW-1133">Transmembrane helix</keyword>
<evidence type="ECO:0000256" key="1">
    <source>
        <dbReference type="ARBA" id="ARBA00004651"/>
    </source>
</evidence>
<feature type="transmembrane region" description="Helical" evidence="7">
    <location>
        <begin position="442"/>
        <end position="465"/>
    </location>
</feature>
<evidence type="ECO:0000313" key="8">
    <source>
        <dbReference type="EMBL" id="SBT65837.1"/>
    </source>
</evidence>
<feature type="compositionally biased region" description="Basic and acidic residues" evidence="6">
    <location>
        <begin position="325"/>
        <end position="339"/>
    </location>
</feature>
<dbReference type="STRING" id="946078.GA0070622_2851"/>
<evidence type="ECO:0000256" key="3">
    <source>
        <dbReference type="ARBA" id="ARBA00022692"/>
    </source>
</evidence>
<dbReference type="PANTHER" id="PTHR30213">
    <property type="entry name" value="INNER MEMBRANE PROTEIN YHJD"/>
    <property type="match status" value="1"/>
</dbReference>
<keyword evidence="2" id="KW-1003">Cell membrane</keyword>
<evidence type="ECO:0000256" key="4">
    <source>
        <dbReference type="ARBA" id="ARBA00022989"/>
    </source>
</evidence>
<feature type="transmembrane region" description="Helical" evidence="7">
    <location>
        <begin position="205"/>
        <end position="225"/>
    </location>
</feature>
<keyword evidence="3 7" id="KW-0812">Transmembrane</keyword>
<dbReference type="PANTHER" id="PTHR30213:SF0">
    <property type="entry name" value="UPF0761 MEMBRANE PROTEIN YIHY"/>
    <property type="match status" value="1"/>
</dbReference>
<accession>A0A1A9BAB0</accession>
<feature type="transmembrane region" description="Helical" evidence="7">
    <location>
        <begin position="272"/>
        <end position="293"/>
    </location>
</feature>
<feature type="region of interest" description="Disordered" evidence="6">
    <location>
        <begin position="306"/>
        <end position="355"/>
    </location>
</feature>
<evidence type="ECO:0000313" key="9">
    <source>
        <dbReference type="Proteomes" id="UP000199558"/>
    </source>
</evidence>
<dbReference type="EMBL" id="FLRH01000003">
    <property type="protein sequence ID" value="SBT65837.1"/>
    <property type="molecule type" value="Genomic_DNA"/>
</dbReference>
<proteinExistence type="predicted"/>
<evidence type="ECO:0000256" key="5">
    <source>
        <dbReference type="ARBA" id="ARBA00023136"/>
    </source>
</evidence>
<evidence type="ECO:0000256" key="7">
    <source>
        <dbReference type="SAM" id="Phobius"/>
    </source>
</evidence>
<dbReference type="Pfam" id="PF07332">
    <property type="entry name" value="Phage_holin_3_6"/>
    <property type="match status" value="1"/>
</dbReference>
<dbReference type="InterPro" id="IPR009937">
    <property type="entry name" value="Phage_holin_3_6"/>
</dbReference>
<comment type="subcellular location">
    <subcellularLocation>
        <location evidence="1">Cell membrane</location>
        <topology evidence="1">Multi-pass membrane protein</topology>
    </subcellularLocation>
</comment>
<evidence type="ECO:0000256" key="6">
    <source>
        <dbReference type="SAM" id="MobiDB-lite"/>
    </source>
</evidence>
<dbReference type="GO" id="GO:0005886">
    <property type="term" value="C:plasma membrane"/>
    <property type="evidence" value="ECO:0007669"/>
    <property type="project" value="UniProtKB-SubCell"/>
</dbReference>
<feature type="compositionally biased region" description="Polar residues" evidence="6">
    <location>
        <begin position="385"/>
        <end position="406"/>
    </location>
</feature>
<gene>
    <name evidence="8" type="ORF">GA0070622_2851</name>
</gene>
<protein>
    <submittedName>
        <fullName evidence="8">YihY family inner membrane protein</fullName>
    </submittedName>
</protein>
<name>A0A1A9BAB0_9ACTN</name>
<organism evidence="8 9">
    <name type="scientific">Micromonospora sediminicola</name>
    <dbReference type="NCBI Taxonomy" id="946078"/>
    <lineage>
        <taxon>Bacteria</taxon>
        <taxon>Bacillati</taxon>
        <taxon>Actinomycetota</taxon>
        <taxon>Actinomycetes</taxon>
        <taxon>Micromonosporales</taxon>
        <taxon>Micromonosporaceae</taxon>
        <taxon>Micromonospora</taxon>
    </lineage>
</organism>
<dbReference type="InterPro" id="IPR017039">
    <property type="entry name" value="Virul_fac_BrkB"/>
</dbReference>
<evidence type="ECO:0000256" key="2">
    <source>
        <dbReference type="ARBA" id="ARBA00022475"/>
    </source>
</evidence>
<dbReference type="Proteomes" id="UP000199558">
    <property type="component" value="Unassembled WGS sequence"/>
</dbReference>
<dbReference type="AlphaFoldDB" id="A0A1A9BAB0"/>
<feature type="transmembrane region" description="Helical" evidence="7">
    <location>
        <begin position="471"/>
        <end position="492"/>
    </location>
</feature>
<dbReference type="Pfam" id="PF03631">
    <property type="entry name" value="Virul_fac_BrkB"/>
    <property type="match status" value="1"/>
</dbReference>
<keyword evidence="5 7" id="KW-0472">Membrane</keyword>
<feature type="transmembrane region" description="Helical" evidence="7">
    <location>
        <begin position="53"/>
        <end position="75"/>
    </location>
</feature>